<dbReference type="EMBL" id="JAJFAZ020000001">
    <property type="protein sequence ID" value="KAI5352404.1"/>
    <property type="molecule type" value="Genomic_DNA"/>
</dbReference>
<comment type="caution">
    <text evidence="1">The sequence shown here is derived from an EMBL/GenBank/DDBJ whole genome shotgun (WGS) entry which is preliminary data.</text>
</comment>
<keyword evidence="2" id="KW-1185">Reference proteome</keyword>
<sequence length="82" mass="9298">MAHDSRLSKHSRSFMSSCRCAEEGWTTEQAALEATGLLRGRLPTVTRSHWLFVLWVLVTACRCSYSSWTTGKSKGVILTHRR</sequence>
<accession>A0AAD4ZQM8</accession>
<name>A0AAD4ZQM8_PRUDU</name>
<gene>
    <name evidence="1" type="ORF">L3X38_005295</name>
</gene>
<protein>
    <submittedName>
        <fullName evidence="1">Uncharacterized protein</fullName>
    </submittedName>
</protein>
<evidence type="ECO:0000313" key="2">
    <source>
        <dbReference type="Proteomes" id="UP001054821"/>
    </source>
</evidence>
<organism evidence="1 2">
    <name type="scientific">Prunus dulcis</name>
    <name type="common">Almond</name>
    <name type="synonym">Amygdalus dulcis</name>
    <dbReference type="NCBI Taxonomy" id="3755"/>
    <lineage>
        <taxon>Eukaryota</taxon>
        <taxon>Viridiplantae</taxon>
        <taxon>Streptophyta</taxon>
        <taxon>Embryophyta</taxon>
        <taxon>Tracheophyta</taxon>
        <taxon>Spermatophyta</taxon>
        <taxon>Magnoliopsida</taxon>
        <taxon>eudicotyledons</taxon>
        <taxon>Gunneridae</taxon>
        <taxon>Pentapetalae</taxon>
        <taxon>rosids</taxon>
        <taxon>fabids</taxon>
        <taxon>Rosales</taxon>
        <taxon>Rosaceae</taxon>
        <taxon>Amygdaloideae</taxon>
        <taxon>Amygdaleae</taxon>
        <taxon>Prunus</taxon>
    </lineage>
</organism>
<proteinExistence type="predicted"/>
<dbReference type="AlphaFoldDB" id="A0AAD4ZQM8"/>
<dbReference type="Proteomes" id="UP001054821">
    <property type="component" value="Chromosome 1"/>
</dbReference>
<reference evidence="1 2" key="1">
    <citation type="journal article" date="2022" name="G3 (Bethesda)">
        <title>Whole-genome sequence and methylome profiling of the almond [Prunus dulcis (Mill.) D.A. Webb] cultivar 'Nonpareil'.</title>
        <authorList>
            <person name="D'Amico-Willman K.M."/>
            <person name="Ouma W.Z."/>
            <person name="Meulia T."/>
            <person name="Sideli G.M."/>
            <person name="Gradziel T.M."/>
            <person name="Fresnedo-Ramirez J."/>
        </authorList>
    </citation>
    <scope>NUCLEOTIDE SEQUENCE [LARGE SCALE GENOMIC DNA]</scope>
    <source>
        <strain evidence="1">Clone GOH B32 T37-40</strain>
    </source>
</reference>
<evidence type="ECO:0000313" key="1">
    <source>
        <dbReference type="EMBL" id="KAI5352404.1"/>
    </source>
</evidence>